<name>A0ACB9WH37_CHAAC</name>
<reference evidence="1" key="1">
    <citation type="submission" date="2022-05" db="EMBL/GenBank/DDBJ databases">
        <title>Chromosome-level genome of Chaenocephalus aceratus.</title>
        <authorList>
            <person name="Park H."/>
        </authorList>
    </citation>
    <scope>NUCLEOTIDE SEQUENCE</scope>
    <source>
        <strain evidence="1">KU_202001</strain>
    </source>
</reference>
<accession>A0ACB9WH37</accession>
<gene>
    <name evidence="1" type="ORF">KUCAC02_023878</name>
</gene>
<evidence type="ECO:0000313" key="1">
    <source>
        <dbReference type="EMBL" id="KAI4812492.1"/>
    </source>
</evidence>
<organism evidence="1 2">
    <name type="scientific">Chaenocephalus aceratus</name>
    <name type="common">Blackfin icefish</name>
    <name type="synonym">Chaenichthys aceratus</name>
    <dbReference type="NCBI Taxonomy" id="36190"/>
    <lineage>
        <taxon>Eukaryota</taxon>
        <taxon>Metazoa</taxon>
        <taxon>Chordata</taxon>
        <taxon>Craniata</taxon>
        <taxon>Vertebrata</taxon>
        <taxon>Euteleostomi</taxon>
        <taxon>Actinopterygii</taxon>
        <taxon>Neopterygii</taxon>
        <taxon>Teleostei</taxon>
        <taxon>Neoteleostei</taxon>
        <taxon>Acanthomorphata</taxon>
        <taxon>Eupercaria</taxon>
        <taxon>Perciformes</taxon>
        <taxon>Notothenioidei</taxon>
        <taxon>Channichthyidae</taxon>
        <taxon>Chaenocephalus</taxon>
    </lineage>
</organism>
<comment type="caution">
    <text evidence="1">The sequence shown here is derived from an EMBL/GenBank/DDBJ whole genome shotgun (WGS) entry which is preliminary data.</text>
</comment>
<dbReference type="EMBL" id="CM043806">
    <property type="protein sequence ID" value="KAI4812492.1"/>
    <property type="molecule type" value="Genomic_DNA"/>
</dbReference>
<keyword evidence="2" id="KW-1185">Reference proteome</keyword>
<proteinExistence type="predicted"/>
<dbReference type="Proteomes" id="UP001057452">
    <property type="component" value="Chromosome 22"/>
</dbReference>
<feature type="non-terminal residue" evidence="1">
    <location>
        <position position="1"/>
    </location>
</feature>
<sequence length="75" mass="8126">KREKERGGNDVPAPPPPPGSVTGGKRKKRREEGERAPPSQVRPYKAPVQPVSRCHPAQSGFTSAGALHPDRPRLL</sequence>
<evidence type="ECO:0000313" key="2">
    <source>
        <dbReference type="Proteomes" id="UP001057452"/>
    </source>
</evidence>
<feature type="non-terminal residue" evidence="1">
    <location>
        <position position="75"/>
    </location>
</feature>
<protein>
    <submittedName>
        <fullName evidence="1">Uncharacterized protein</fullName>
    </submittedName>
</protein>